<evidence type="ECO:0000313" key="4">
    <source>
        <dbReference type="Proteomes" id="UP001055784"/>
    </source>
</evidence>
<organism evidence="3 4">
    <name type="scientific">Paenibacillus polymyxa</name>
    <name type="common">Bacillus polymyxa</name>
    <dbReference type="NCBI Taxonomy" id="1406"/>
    <lineage>
        <taxon>Bacteria</taxon>
        <taxon>Bacillati</taxon>
        <taxon>Bacillota</taxon>
        <taxon>Bacilli</taxon>
        <taxon>Bacillales</taxon>
        <taxon>Paenibacillaceae</taxon>
        <taxon>Paenibacillus</taxon>
    </lineage>
</organism>
<dbReference type="InterPro" id="IPR004090">
    <property type="entry name" value="Chemotax_Me-accpt_rcpt"/>
</dbReference>
<comment type="similarity">
    <text evidence="2">Belongs to the methyl-accepting chemotaxis (MCP) protein family.</text>
</comment>
<evidence type="ECO:0000256" key="2">
    <source>
        <dbReference type="ARBA" id="ARBA00029447"/>
    </source>
</evidence>
<dbReference type="Pfam" id="PF11563">
    <property type="entry name" value="Protoglobin"/>
    <property type="match status" value="1"/>
</dbReference>
<dbReference type="GO" id="GO:0020037">
    <property type="term" value="F:heme binding"/>
    <property type="evidence" value="ECO:0007669"/>
    <property type="project" value="InterPro"/>
</dbReference>
<dbReference type="PANTHER" id="PTHR32089:SF112">
    <property type="entry name" value="LYSOZYME-LIKE PROTEIN-RELATED"/>
    <property type="match status" value="1"/>
</dbReference>
<evidence type="ECO:0000256" key="1">
    <source>
        <dbReference type="ARBA" id="ARBA00023224"/>
    </source>
</evidence>
<dbReference type="GO" id="GO:0004888">
    <property type="term" value="F:transmembrane signaling receptor activity"/>
    <property type="evidence" value="ECO:0007669"/>
    <property type="project" value="InterPro"/>
</dbReference>
<dbReference type="Proteomes" id="UP001055784">
    <property type="component" value="Chromosome"/>
</dbReference>
<dbReference type="GO" id="GO:0006935">
    <property type="term" value="P:chemotaxis"/>
    <property type="evidence" value="ECO:0007669"/>
    <property type="project" value="InterPro"/>
</dbReference>
<dbReference type="InterPro" id="IPR004089">
    <property type="entry name" value="MCPsignal_dom"/>
</dbReference>
<proteinExistence type="inferred from homology"/>
<dbReference type="SUPFAM" id="SSF58104">
    <property type="entry name" value="Methyl-accepting chemotaxis protein (MCP) signaling domain"/>
    <property type="match status" value="1"/>
</dbReference>
<dbReference type="InterPro" id="IPR039379">
    <property type="entry name" value="Protoglobin_sensor_dom"/>
</dbReference>
<dbReference type="CDD" id="cd01068">
    <property type="entry name" value="globin_sensor"/>
    <property type="match status" value="1"/>
</dbReference>
<gene>
    <name evidence="3" type="ORF">MF626_002359</name>
</gene>
<dbReference type="GO" id="GO:0016020">
    <property type="term" value="C:membrane"/>
    <property type="evidence" value="ECO:0007669"/>
    <property type="project" value="InterPro"/>
</dbReference>
<keyword evidence="1" id="KW-0807">Transducer</keyword>
<dbReference type="AlphaFoldDB" id="A0A1D7MMI3"/>
<evidence type="ECO:0000313" key="3">
    <source>
        <dbReference type="EMBL" id="URJ52806.1"/>
    </source>
</evidence>
<dbReference type="EMBL" id="CP097770">
    <property type="protein sequence ID" value="URJ52806.1"/>
    <property type="molecule type" value="Genomic_DNA"/>
</dbReference>
<reference evidence="3" key="1">
    <citation type="submission" date="2022-11" db="EMBL/GenBank/DDBJ databases">
        <authorList>
            <person name="Vasilchenko N.G."/>
            <person name="Prazdnova E.V."/>
            <person name="Gorovtsov A.V."/>
            <person name="Chistyakov V.A."/>
            <person name="Pak M.L."/>
        </authorList>
    </citation>
    <scope>NUCLEOTIDE SEQUENCE</scope>
    <source>
        <strain evidence="3">R 4.5</strain>
    </source>
</reference>
<protein>
    <submittedName>
        <fullName evidence="3">Globin-coupled sensor protein</fullName>
    </submittedName>
</protein>
<dbReference type="InterPro" id="IPR009050">
    <property type="entry name" value="Globin-like_sf"/>
</dbReference>
<dbReference type="GO" id="GO:0007165">
    <property type="term" value="P:signal transduction"/>
    <property type="evidence" value="ECO:0007669"/>
    <property type="project" value="UniProtKB-KW"/>
</dbReference>
<dbReference type="Gene3D" id="1.10.490.10">
    <property type="entry name" value="Globins"/>
    <property type="match status" value="1"/>
</dbReference>
<dbReference type="GO" id="GO:0019825">
    <property type="term" value="F:oxygen binding"/>
    <property type="evidence" value="ECO:0007669"/>
    <property type="project" value="InterPro"/>
</dbReference>
<dbReference type="InterPro" id="IPR012292">
    <property type="entry name" value="Globin/Proto"/>
</dbReference>
<dbReference type="RefSeq" id="WP_061831409.1">
    <property type="nucleotide sequence ID" value="NZ_CP015423.1"/>
</dbReference>
<dbReference type="Gene3D" id="1.10.287.950">
    <property type="entry name" value="Methyl-accepting chemotaxis protein"/>
    <property type="match status" value="1"/>
</dbReference>
<dbReference type="InterPro" id="IPR044398">
    <property type="entry name" value="Globin-sensor_dom"/>
</dbReference>
<dbReference type="Pfam" id="PF00015">
    <property type="entry name" value="MCPsignal"/>
    <property type="match status" value="1"/>
</dbReference>
<sequence>MIHVAESRLKQIQYIGITDDDLALLHHYQGLFQSIVNEVVDRFYEHVEKVPHLMSIISKWSNIERLKQTQREYWLSLADGKIDDQFIEHRLFVGQVHSRIGLSSDYYLGTYIAYLDIAVDILKRSGIEDWFSIVHALSKMFNLDSQLVLEAYQEKEKEQINELADEQTQVLTVVSRIAQNLTGMIAELRENTDNIAESACNTASSQEHTEELVQHLSDEIKHIEQMSGTIRELSDQTHLLGLNAAIEAAHAQEAGRGFQIVAQEVRKLASNSKQAQEQIQRKVLDIARMLDSVQSETAVTTASARQQASSSEELASFTKLIENMVKELEMLQHSSEMLKV</sequence>
<dbReference type="PANTHER" id="PTHR32089">
    <property type="entry name" value="METHYL-ACCEPTING CHEMOTAXIS PROTEIN MCPB"/>
    <property type="match status" value="1"/>
</dbReference>
<dbReference type="SMART" id="SM00283">
    <property type="entry name" value="MA"/>
    <property type="match status" value="1"/>
</dbReference>
<dbReference type="PRINTS" id="PR00260">
    <property type="entry name" value="CHEMTRNSDUCR"/>
</dbReference>
<accession>A0A1D7MMI3</accession>
<dbReference type="PROSITE" id="PS50111">
    <property type="entry name" value="CHEMOTAXIS_TRANSDUC_2"/>
    <property type="match status" value="1"/>
</dbReference>
<dbReference type="SUPFAM" id="SSF46458">
    <property type="entry name" value="Globin-like"/>
    <property type="match status" value="1"/>
</dbReference>
<name>A0A1D7MMI3_PAEPO</name>